<reference evidence="4 5" key="1">
    <citation type="journal article" date="2013" name="Genome Announc.">
        <title>Complete genome sequence of Myxococcus stipitatus strain DSM 14675, a fruiting myxobacterium.</title>
        <authorList>
            <person name="Huntley S."/>
            <person name="Kneip S."/>
            <person name="Treuner-Lange A."/>
            <person name="Sogaard-Andersen L."/>
        </authorList>
    </citation>
    <scope>NUCLEOTIDE SEQUENCE [LARGE SCALE GENOMIC DNA]</scope>
    <source>
        <strain evidence="5">DSM 14675 / JCM 12634 / Mx s8</strain>
    </source>
</reference>
<feature type="compositionally biased region" description="Pro residues" evidence="1">
    <location>
        <begin position="158"/>
        <end position="170"/>
    </location>
</feature>
<dbReference type="Gene3D" id="1.25.40.10">
    <property type="entry name" value="Tetratricopeptide repeat domain"/>
    <property type="match status" value="1"/>
</dbReference>
<dbReference type="eggNOG" id="COG0457">
    <property type="taxonomic scope" value="Bacteria"/>
</dbReference>
<keyword evidence="3" id="KW-0732">Signal</keyword>
<evidence type="ECO:0008006" key="6">
    <source>
        <dbReference type="Google" id="ProtNLM"/>
    </source>
</evidence>
<gene>
    <name evidence="4" type="ordered locus">MYSTI_02009</name>
</gene>
<dbReference type="PATRIC" id="fig|1278073.3.peg.2046"/>
<dbReference type="Proteomes" id="UP000011131">
    <property type="component" value="Chromosome"/>
</dbReference>
<dbReference type="KEGG" id="msd:MYSTI_02009"/>
<feature type="region of interest" description="Disordered" evidence="1">
    <location>
        <begin position="146"/>
        <end position="180"/>
    </location>
</feature>
<keyword evidence="2" id="KW-1133">Transmembrane helix</keyword>
<feature type="chain" id="PRO_5003983917" description="Tetratricopeptide repeat protein" evidence="3">
    <location>
        <begin position="23"/>
        <end position="295"/>
    </location>
</feature>
<dbReference type="EMBL" id="CP004025">
    <property type="protein sequence ID" value="AGC43338.1"/>
    <property type="molecule type" value="Genomic_DNA"/>
</dbReference>
<protein>
    <recommendedName>
        <fullName evidence="6">Tetratricopeptide repeat protein</fullName>
    </recommendedName>
</protein>
<evidence type="ECO:0000256" key="3">
    <source>
        <dbReference type="SAM" id="SignalP"/>
    </source>
</evidence>
<keyword evidence="2" id="KW-0472">Membrane</keyword>
<dbReference type="STRING" id="1278073.MYSTI_02009"/>
<keyword evidence="2" id="KW-0812">Transmembrane</keyword>
<organism evidence="4 5">
    <name type="scientific">Myxococcus stipitatus (strain DSM 14675 / JCM 12634 / Mx s8)</name>
    <dbReference type="NCBI Taxonomy" id="1278073"/>
    <lineage>
        <taxon>Bacteria</taxon>
        <taxon>Pseudomonadati</taxon>
        <taxon>Myxococcota</taxon>
        <taxon>Myxococcia</taxon>
        <taxon>Myxococcales</taxon>
        <taxon>Cystobacterineae</taxon>
        <taxon>Myxococcaceae</taxon>
        <taxon>Myxococcus</taxon>
    </lineage>
</organism>
<dbReference type="SUPFAM" id="SSF48452">
    <property type="entry name" value="TPR-like"/>
    <property type="match status" value="1"/>
</dbReference>
<name>L7U5E4_MYXSD</name>
<feature type="transmembrane region" description="Helical" evidence="2">
    <location>
        <begin position="264"/>
        <end position="282"/>
    </location>
</feature>
<evidence type="ECO:0000313" key="4">
    <source>
        <dbReference type="EMBL" id="AGC43338.1"/>
    </source>
</evidence>
<accession>L7U5E4</accession>
<evidence type="ECO:0000256" key="1">
    <source>
        <dbReference type="SAM" id="MobiDB-lite"/>
    </source>
</evidence>
<sequence length="295" mass="31601">MDTISRVVVCAVLFMSAGSAHADEGVREKLSEAVRLFEAIEYEQALSVLDQARKLPQAPQDAISLFLLRGIIRAELGQWKDARADFRAALWRSLEAELPLKVSPKVVGVFEFEREKALARQRAKKKGVAPPDVGVKTAAKTVLAESGEVSRGPLPASEVPPRPTLMPPEAPLASAEPRTPLLLPPSARPLDAERNEMGFRVAGRTVPLASLVLMGAGVAAGGSGVFFGLRSRSQVDAARRSMAEAEVRWELRQAQGSATTANRLWGTAGVAVAGALTTWLLFGSKEGFDTREGAR</sequence>
<proteinExistence type="predicted"/>
<keyword evidence="5" id="KW-1185">Reference proteome</keyword>
<feature type="signal peptide" evidence="3">
    <location>
        <begin position="1"/>
        <end position="22"/>
    </location>
</feature>
<feature type="transmembrane region" description="Helical" evidence="2">
    <location>
        <begin position="208"/>
        <end position="229"/>
    </location>
</feature>
<evidence type="ECO:0000256" key="2">
    <source>
        <dbReference type="SAM" id="Phobius"/>
    </source>
</evidence>
<dbReference type="HOGENOM" id="CLU_972622_0_0_7"/>
<dbReference type="AlphaFoldDB" id="L7U5E4"/>
<evidence type="ECO:0000313" key="5">
    <source>
        <dbReference type="Proteomes" id="UP000011131"/>
    </source>
</evidence>
<dbReference type="InterPro" id="IPR011990">
    <property type="entry name" value="TPR-like_helical_dom_sf"/>
</dbReference>